<evidence type="ECO:0000256" key="7">
    <source>
        <dbReference type="SAM" id="MobiDB-lite"/>
    </source>
</evidence>
<evidence type="ECO:0000256" key="6">
    <source>
        <dbReference type="RuleBase" id="RU004320"/>
    </source>
</evidence>
<evidence type="ECO:0000256" key="2">
    <source>
        <dbReference type="ARBA" id="ARBA00022555"/>
    </source>
</evidence>
<evidence type="ECO:0000256" key="4">
    <source>
        <dbReference type="ARBA" id="ARBA00022884"/>
    </source>
</evidence>
<evidence type="ECO:0000256" key="1">
    <source>
        <dbReference type="ARBA" id="ARBA00013260"/>
    </source>
</evidence>
<keyword evidence="9" id="KW-1185">Reference proteome</keyword>
<keyword evidence="4" id="KW-0694">RNA-binding</keyword>
<sequence length="279" mass="30448">MQALVHLPQHQAAAAGVMVRRPVKLLRLPRRLVAPLRTAPAAFSLPSSPRCASPSPANDSSEAETSTTSPVEKRASPWLFVGLGNPGSKYQGTRHNVGFDMIDAIAEAEGISLSTIQFKALLGKGQIGGSPVLLAKPQTYMNLSGESVKPLASYYKIPPERVLAIYDDLDLEFAVMKLLSKGGHGGHNGMRSILQRFNSREIARLRIGIGRPPGQMDTQAYVLQKFSANEREELDFALDRGVDAIRLVTKEGLDKAVSTWNQVRKSKITKMKYSTVNID</sequence>
<comment type="similarity">
    <text evidence="5 6">Belongs to the PTH family.</text>
</comment>
<dbReference type="PANTHER" id="PTHR17224">
    <property type="entry name" value="PEPTIDYL-TRNA HYDROLASE"/>
    <property type="match status" value="1"/>
</dbReference>
<dbReference type="InterPro" id="IPR001328">
    <property type="entry name" value="Pept_tRNA_hydro"/>
</dbReference>
<comment type="caution">
    <text evidence="8">The sequence shown here is derived from an EMBL/GenBank/DDBJ whole genome shotgun (WGS) entry which is preliminary data.</text>
</comment>
<dbReference type="EMBL" id="JBHFFA010000001">
    <property type="protein sequence ID" value="KAL2653018.1"/>
    <property type="molecule type" value="Genomic_DNA"/>
</dbReference>
<dbReference type="InterPro" id="IPR018171">
    <property type="entry name" value="Pept_tRNA_hydro_CS"/>
</dbReference>
<feature type="compositionally biased region" description="Polar residues" evidence="7">
    <location>
        <begin position="57"/>
        <end position="70"/>
    </location>
</feature>
<dbReference type="PANTHER" id="PTHR17224:SF1">
    <property type="entry name" value="PEPTIDYL-TRNA HYDROLASE"/>
    <property type="match status" value="1"/>
</dbReference>
<evidence type="ECO:0000256" key="5">
    <source>
        <dbReference type="ARBA" id="ARBA00038063"/>
    </source>
</evidence>
<dbReference type="EC" id="3.1.1.29" evidence="1"/>
<dbReference type="PROSITE" id="PS01196">
    <property type="entry name" value="PEPT_TRNA_HYDROL_2"/>
    <property type="match status" value="1"/>
</dbReference>
<dbReference type="SUPFAM" id="SSF53178">
    <property type="entry name" value="Peptidyl-tRNA hydrolase-like"/>
    <property type="match status" value="1"/>
</dbReference>
<gene>
    <name evidence="8" type="ORF">R1flu_021146</name>
</gene>
<dbReference type="NCBIfam" id="TIGR00447">
    <property type="entry name" value="pth"/>
    <property type="match status" value="1"/>
</dbReference>
<dbReference type="Gene3D" id="3.40.50.1470">
    <property type="entry name" value="Peptidyl-tRNA hydrolase"/>
    <property type="match status" value="1"/>
</dbReference>
<accession>A0ABD1ZNJ0</accession>
<dbReference type="InterPro" id="IPR036416">
    <property type="entry name" value="Pept_tRNA_hydro_sf"/>
</dbReference>
<dbReference type="AlphaFoldDB" id="A0ABD1ZNJ0"/>
<proteinExistence type="inferred from homology"/>
<dbReference type="HAMAP" id="MF_00083">
    <property type="entry name" value="Pept_tRNA_hydro_bact"/>
    <property type="match status" value="1"/>
</dbReference>
<dbReference type="Pfam" id="PF01195">
    <property type="entry name" value="Pept_tRNA_hydro"/>
    <property type="match status" value="1"/>
</dbReference>
<protein>
    <recommendedName>
        <fullName evidence="1">peptidyl-tRNA hydrolase</fullName>
        <ecNumber evidence="1">3.1.1.29</ecNumber>
    </recommendedName>
</protein>
<organism evidence="8 9">
    <name type="scientific">Riccia fluitans</name>
    <dbReference type="NCBI Taxonomy" id="41844"/>
    <lineage>
        <taxon>Eukaryota</taxon>
        <taxon>Viridiplantae</taxon>
        <taxon>Streptophyta</taxon>
        <taxon>Embryophyta</taxon>
        <taxon>Marchantiophyta</taxon>
        <taxon>Marchantiopsida</taxon>
        <taxon>Marchantiidae</taxon>
        <taxon>Marchantiales</taxon>
        <taxon>Ricciaceae</taxon>
        <taxon>Riccia</taxon>
    </lineage>
</organism>
<reference evidence="8 9" key="1">
    <citation type="submission" date="2024-09" db="EMBL/GenBank/DDBJ databases">
        <title>Chromosome-scale assembly of Riccia fluitans.</title>
        <authorList>
            <person name="Paukszto L."/>
            <person name="Sawicki J."/>
            <person name="Karawczyk K."/>
            <person name="Piernik-Szablinska J."/>
            <person name="Szczecinska M."/>
            <person name="Mazdziarz M."/>
        </authorList>
    </citation>
    <scope>NUCLEOTIDE SEQUENCE [LARGE SCALE GENOMIC DNA]</scope>
    <source>
        <strain evidence="8">Rf_01</strain>
        <tissue evidence="8">Aerial parts of the thallus</tissue>
    </source>
</reference>
<keyword evidence="2" id="KW-0820">tRNA-binding</keyword>
<dbReference type="GO" id="GO:0000049">
    <property type="term" value="F:tRNA binding"/>
    <property type="evidence" value="ECO:0007669"/>
    <property type="project" value="UniProtKB-KW"/>
</dbReference>
<evidence type="ECO:0000313" key="8">
    <source>
        <dbReference type="EMBL" id="KAL2653018.1"/>
    </source>
</evidence>
<dbReference type="FunFam" id="3.40.50.1470:FF:000001">
    <property type="entry name" value="Peptidyl-tRNA hydrolase"/>
    <property type="match status" value="1"/>
</dbReference>
<dbReference type="Proteomes" id="UP001605036">
    <property type="component" value="Unassembled WGS sequence"/>
</dbReference>
<dbReference type="GO" id="GO:0004045">
    <property type="term" value="F:peptidyl-tRNA hydrolase activity"/>
    <property type="evidence" value="ECO:0007669"/>
    <property type="project" value="UniProtKB-EC"/>
</dbReference>
<feature type="region of interest" description="Disordered" evidence="7">
    <location>
        <begin position="44"/>
        <end position="71"/>
    </location>
</feature>
<evidence type="ECO:0000313" key="9">
    <source>
        <dbReference type="Proteomes" id="UP001605036"/>
    </source>
</evidence>
<keyword evidence="3" id="KW-0378">Hydrolase</keyword>
<name>A0ABD1ZNJ0_9MARC</name>
<evidence type="ECO:0000256" key="3">
    <source>
        <dbReference type="ARBA" id="ARBA00022801"/>
    </source>
</evidence>
<feature type="compositionally biased region" description="Low complexity" evidence="7">
    <location>
        <begin position="44"/>
        <end position="56"/>
    </location>
</feature>
<dbReference type="PROSITE" id="PS01195">
    <property type="entry name" value="PEPT_TRNA_HYDROL_1"/>
    <property type="match status" value="1"/>
</dbReference>